<name>A0ABS1VFF9_9ACTN</name>
<comment type="caution">
    <text evidence="1">The sequence shown here is derived from an EMBL/GenBank/DDBJ whole genome shotgun (WGS) entry which is preliminary data.</text>
</comment>
<proteinExistence type="predicted"/>
<reference evidence="1 2" key="1">
    <citation type="submission" date="2021-01" db="EMBL/GenBank/DDBJ databases">
        <title>Actinoplanes sp. nov. LDG1-01 isolated from lichen.</title>
        <authorList>
            <person name="Saeng-In P."/>
            <person name="Phongsopitanun W."/>
            <person name="Kanchanasin P."/>
            <person name="Yuki M."/>
            <person name="Kudo T."/>
            <person name="Ohkuma M."/>
            <person name="Tanasupawat S."/>
        </authorList>
    </citation>
    <scope>NUCLEOTIDE SEQUENCE [LARGE SCALE GENOMIC DNA]</scope>
    <source>
        <strain evidence="1 2">LDG1-01</strain>
    </source>
</reference>
<protein>
    <submittedName>
        <fullName evidence="1">Uncharacterized protein</fullName>
    </submittedName>
</protein>
<organism evidence="1 2">
    <name type="scientific">Paractinoplanes lichenicola</name>
    <dbReference type="NCBI Taxonomy" id="2802976"/>
    <lineage>
        <taxon>Bacteria</taxon>
        <taxon>Bacillati</taxon>
        <taxon>Actinomycetota</taxon>
        <taxon>Actinomycetes</taxon>
        <taxon>Micromonosporales</taxon>
        <taxon>Micromonosporaceae</taxon>
        <taxon>Paractinoplanes</taxon>
    </lineage>
</organism>
<accession>A0ABS1VFF9</accession>
<evidence type="ECO:0000313" key="1">
    <source>
        <dbReference type="EMBL" id="MBL7253355.1"/>
    </source>
</evidence>
<gene>
    <name evidence="1" type="ORF">JKJ07_03435</name>
</gene>
<evidence type="ECO:0000313" key="2">
    <source>
        <dbReference type="Proteomes" id="UP000598996"/>
    </source>
</evidence>
<dbReference type="RefSeq" id="WP_202989716.1">
    <property type="nucleotide sequence ID" value="NZ_JAENHO010000001.1"/>
</dbReference>
<sequence>MRYVLGAVIAVVVVAVLRAIWKGTLFLQAALPVPERTARRIVTDLLGIVLPQVS</sequence>
<keyword evidence="2" id="KW-1185">Reference proteome</keyword>
<dbReference type="EMBL" id="JAENHO010000001">
    <property type="protein sequence ID" value="MBL7253355.1"/>
    <property type="molecule type" value="Genomic_DNA"/>
</dbReference>
<dbReference type="Proteomes" id="UP000598996">
    <property type="component" value="Unassembled WGS sequence"/>
</dbReference>